<protein>
    <recommendedName>
        <fullName evidence="3">PQQ-like domain-containing protein</fullName>
    </recommendedName>
</protein>
<organism evidence="1 2">
    <name type="scientific">Alistipes timonensis JC136</name>
    <dbReference type="NCBI Taxonomy" id="1033731"/>
    <lineage>
        <taxon>Bacteria</taxon>
        <taxon>Pseudomonadati</taxon>
        <taxon>Bacteroidota</taxon>
        <taxon>Bacteroidia</taxon>
        <taxon>Bacteroidales</taxon>
        <taxon>Rikenellaceae</taxon>
        <taxon>Alistipes</taxon>
    </lineage>
</organism>
<reference evidence="1 2" key="1">
    <citation type="submission" date="2016-10" db="EMBL/GenBank/DDBJ databases">
        <authorList>
            <person name="de Groot N.N."/>
        </authorList>
    </citation>
    <scope>NUCLEOTIDE SEQUENCE [LARGE SCALE GENOMIC DNA]</scope>
    <source>
        <strain evidence="1 2">DSM 25383</strain>
    </source>
</reference>
<dbReference type="InterPro" id="IPR045383">
    <property type="entry name" value="DUF6528"/>
</dbReference>
<dbReference type="Gene3D" id="2.130.10.10">
    <property type="entry name" value="YVTN repeat-like/Quinoprotein amine dehydrogenase"/>
    <property type="match status" value="1"/>
</dbReference>
<dbReference type="Pfam" id="PF20138">
    <property type="entry name" value="DUF6528"/>
    <property type="match status" value="1"/>
</dbReference>
<evidence type="ECO:0008006" key="3">
    <source>
        <dbReference type="Google" id="ProtNLM"/>
    </source>
</evidence>
<dbReference type="OrthoDB" id="1007317at2"/>
<gene>
    <name evidence="1" type="ORF">SAMN05444145_1075</name>
</gene>
<proteinExistence type="predicted"/>
<dbReference type="PROSITE" id="PS51257">
    <property type="entry name" value="PROKAR_LIPOPROTEIN"/>
    <property type="match status" value="1"/>
</dbReference>
<dbReference type="InterPro" id="IPR015943">
    <property type="entry name" value="WD40/YVTN_repeat-like_dom_sf"/>
</dbReference>
<dbReference type="EMBL" id="FNRI01000007">
    <property type="protein sequence ID" value="SEA82310.1"/>
    <property type="molecule type" value="Genomic_DNA"/>
</dbReference>
<dbReference type="AlphaFoldDB" id="A0A1H4ECK2"/>
<accession>A0A1H4ECK2</accession>
<name>A0A1H4ECK2_9BACT</name>
<dbReference type="Proteomes" id="UP000183253">
    <property type="component" value="Unassembled WGS sequence"/>
</dbReference>
<evidence type="ECO:0000313" key="2">
    <source>
        <dbReference type="Proteomes" id="UP000183253"/>
    </source>
</evidence>
<dbReference type="SUPFAM" id="SSF75011">
    <property type="entry name" value="3-carboxy-cis,cis-mucoante lactonizing enzyme"/>
    <property type="match status" value="1"/>
</dbReference>
<evidence type="ECO:0000313" key="1">
    <source>
        <dbReference type="EMBL" id="SEA82310.1"/>
    </source>
</evidence>
<keyword evidence="2" id="KW-1185">Reference proteome</keyword>
<dbReference type="STRING" id="1033731.SAMN05444145_1075"/>
<dbReference type="RefSeq" id="WP_010265066.1">
    <property type="nucleotide sequence ID" value="NZ_CAEG01000016.1"/>
</dbReference>
<sequence>MKKYLWILAAVCFLQGCSKDEEEEPYVPWRPGDDKEETIDLDKATKVMILTEQAKNRIVMIDQPTGKIAWEWTAADSGLSTGEQAWFNTPDEAKPVYNRTCVLVTASGGGVGLIRIADKKMLFYAKPGGNPHSAEVLPDKNIVVASSTGNLLSVYVYDAVSSYVSKPAFTMPVYSAHNVVWDRKRDCLWTGTGAQLLKLSYNGNRAAPELSQVKSYDMAAGNTMAHDLAPVYGEDAMYVSSVEHVYKFDCATEKFLGVEIFQQKDIKSISTGPEGYPTIVMRPTSGSGNWWSAEVCDLKGNRLFNRAGYQIYKTRWYVENPFGYPEVHTL</sequence>